<name>A0A0E9TV60_ANGAN</name>
<sequence>MYFKSAVIFCGQNKGKMVKQLS</sequence>
<accession>A0A0E9TV60</accession>
<dbReference type="EMBL" id="GBXM01051959">
    <property type="protein sequence ID" value="JAH56618.1"/>
    <property type="molecule type" value="Transcribed_RNA"/>
</dbReference>
<protein>
    <submittedName>
        <fullName evidence="1">Uncharacterized protein</fullName>
    </submittedName>
</protein>
<organism evidence="1">
    <name type="scientific">Anguilla anguilla</name>
    <name type="common">European freshwater eel</name>
    <name type="synonym">Muraena anguilla</name>
    <dbReference type="NCBI Taxonomy" id="7936"/>
    <lineage>
        <taxon>Eukaryota</taxon>
        <taxon>Metazoa</taxon>
        <taxon>Chordata</taxon>
        <taxon>Craniata</taxon>
        <taxon>Vertebrata</taxon>
        <taxon>Euteleostomi</taxon>
        <taxon>Actinopterygii</taxon>
        <taxon>Neopterygii</taxon>
        <taxon>Teleostei</taxon>
        <taxon>Anguilliformes</taxon>
        <taxon>Anguillidae</taxon>
        <taxon>Anguilla</taxon>
    </lineage>
</organism>
<evidence type="ECO:0000313" key="1">
    <source>
        <dbReference type="EMBL" id="JAH56618.1"/>
    </source>
</evidence>
<dbReference type="AlphaFoldDB" id="A0A0E9TV60"/>
<reference evidence="1" key="2">
    <citation type="journal article" date="2015" name="Fish Shellfish Immunol.">
        <title>Early steps in the European eel (Anguilla anguilla)-Vibrio vulnificus interaction in the gills: Role of the RtxA13 toxin.</title>
        <authorList>
            <person name="Callol A."/>
            <person name="Pajuelo D."/>
            <person name="Ebbesson L."/>
            <person name="Teles M."/>
            <person name="MacKenzie S."/>
            <person name="Amaro C."/>
        </authorList>
    </citation>
    <scope>NUCLEOTIDE SEQUENCE</scope>
</reference>
<reference evidence="1" key="1">
    <citation type="submission" date="2014-11" db="EMBL/GenBank/DDBJ databases">
        <authorList>
            <person name="Amaro Gonzalez C."/>
        </authorList>
    </citation>
    <scope>NUCLEOTIDE SEQUENCE</scope>
</reference>
<proteinExistence type="predicted"/>